<dbReference type="Pfam" id="PF12833">
    <property type="entry name" value="HTH_18"/>
    <property type="match status" value="1"/>
</dbReference>
<gene>
    <name evidence="6" type="ORF">FD25_GL002673</name>
</gene>
<dbReference type="RefSeq" id="WP_057801715.1">
    <property type="nucleotide sequence ID" value="NZ_AZDV01000005.1"/>
</dbReference>
<dbReference type="GO" id="GO:0003700">
    <property type="term" value="F:DNA-binding transcription factor activity"/>
    <property type="evidence" value="ECO:0007669"/>
    <property type="project" value="InterPro"/>
</dbReference>
<dbReference type="GO" id="GO:0043565">
    <property type="term" value="F:sequence-specific DNA binding"/>
    <property type="evidence" value="ECO:0007669"/>
    <property type="project" value="InterPro"/>
</dbReference>
<dbReference type="InterPro" id="IPR037923">
    <property type="entry name" value="HTH-like"/>
</dbReference>
<dbReference type="InterPro" id="IPR050204">
    <property type="entry name" value="AraC_XylS_family_regulators"/>
</dbReference>
<keyword evidence="3" id="KW-0804">Transcription</keyword>
<dbReference type="SUPFAM" id="SSF51215">
    <property type="entry name" value="Regulatory protein AraC"/>
    <property type="match status" value="1"/>
</dbReference>
<dbReference type="STRING" id="1423715.FD25_GL002673"/>
<dbReference type="SMART" id="SM00342">
    <property type="entry name" value="HTH_ARAC"/>
    <property type="match status" value="1"/>
</dbReference>
<evidence type="ECO:0000313" key="7">
    <source>
        <dbReference type="Proteomes" id="UP000051955"/>
    </source>
</evidence>
<dbReference type="PATRIC" id="fig|1423715.3.peg.2755"/>
<dbReference type="PRINTS" id="PR00032">
    <property type="entry name" value="HTHARAC"/>
</dbReference>
<dbReference type="AlphaFoldDB" id="A0A0R1LJW9"/>
<dbReference type="OrthoDB" id="1975977at2"/>
<keyword evidence="2" id="KW-0238">DNA-binding</keyword>
<protein>
    <submittedName>
        <fullName evidence="6">AraC family transcriptional regulator</fullName>
    </submittedName>
</protein>
<dbReference type="Proteomes" id="UP000051955">
    <property type="component" value="Unassembled WGS sequence"/>
</dbReference>
<organism evidence="6 7">
    <name type="scientific">Levilactobacillus acidifarinae DSM 19394 = JCM 15949</name>
    <dbReference type="NCBI Taxonomy" id="1423715"/>
    <lineage>
        <taxon>Bacteria</taxon>
        <taxon>Bacillati</taxon>
        <taxon>Bacillota</taxon>
        <taxon>Bacilli</taxon>
        <taxon>Lactobacillales</taxon>
        <taxon>Lactobacillaceae</taxon>
        <taxon>Levilactobacillus</taxon>
    </lineage>
</organism>
<proteinExistence type="predicted"/>
<dbReference type="InterPro" id="IPR003313">
    <property type="entry name" value="AraC-bd"/>
</dbReference>
<sequence length="297" mass="33573">MAQQPLFQTIESNIYLHGGHLQRNQFPSWHYPREKHQLFELIAVMQGQVTQFMGPRKRVLLPGDAIIITPETWHESFNFYGAQLQFFCVHFNVGDLALKTRIIQNLGNTVLPKDTAVAQAAQRFAQDVVALDAGHLATTERKLRTEIAFLHFMVALAHNKSVLTGQHEYPERDVVLAQKLASRLTDETGPQPPTFLQVCALLNISSTYGHRIFKRVYGVTPKTYASERRFSQAKGLLEIGENSIADVAQQTHFSSQASFSKQFKQWAGMTPSTFRRTTHRDPATADYLQPVNKSGNH</sequence>
<name>A0A0R1LJW9_9LACO</name>
<feature type="region of interest" description="Disordered" evidence="4">
    <location>
        <begin position="273"/>
        <end position="297"/>
    </location>
</feature>
<dbReference type="Gene3D" id="1.10.10.60">
    <property type="entry name" value="Homeodomain-like"/>
    <property type="match status" value="2"/>
</dbReference>
<dbReference type="Pfam" id="PF02311">
    <property type="entry name" value="AraC_binding"/>
    <property type="match status" value="1"/>
</dbReference>
<reference evidence="6 7" key="1">
    <citation type="journal article" date="2015" name="Genome Announc.">
        <title>Expanding the biotechnology potential of lactobacilli through comparative genomics of 213 strains and associated genera.</title>
        <authorList>
            <person name="Sun Z."/>
            <person name="Harris H.M."/>
            <person name="McCann A."/>
            <person name="Guo C."/>
            <person name="Argimon S."/>
            <person name="Zhang W."/>
            <person name="Yang X."/>
            <person name="Jeffery I.B."/>
            <person name="Cooney J.C."/>
            <person name="Kagawa T.F."/>
            <person name="Liu W."/>
            <person name="Song Y."/>
            <person name="Salvetti E."/>
            <person name="Wrobel A."/>
            <person name="Rasinkangas P."/>
            <person name="Parkhill J."/>
            <person name="Rea M.C."/>
            <person name="O'Sullivan O."/>
            <person name="Ritari J."/>
            <person name="Douillard F.P."/>
            <person name="Paul Ross R."/>
            <person name="Yang R."/>
            <person name="Briner A.E."/>
            <person name="Felis G.E."/>
            <person name="de Vos W.M."/>
            <person name="Barrangou R."/>
            <person name="Klaenhammer T.R."/>
            <person name="Caufield P.W."/>
            <person name="Cui Y."/>
            <person name="Zhang H."/>
            <person name="O'Toole P.W."/>
        </authorList>
    </citation>
    <scope>NUCLEOTIDE SEQUENCE [LARGE SCALE GENOMIC DNA]</scope>
    <source>
        <strain evidence="6 7">DSM 19394</strain>
    </source>
</reference>
<comment type="caution">
    <text evidence="6">The sequence shown here is derived from an EMBL/GenBank/DDBJ whole genome shotgun (WGS) entry which is preliminary data.</text>
</comment>
<evidence type="ECO:0000256" key="2">
    <source>
        <dbReference type="ARBA" id="ARBA00023125"/>
    </source>
</evidence>
<dbReference type="SUPFAM" id="SSF46689">
    <property type="entry name" value="Homeodomain-like"/>
    <property type="match status" value="1"/>
</dbReference>
<evidence type="ECO:0000256" key="4">
    <source>
        <dbReference type="SAM" id="MobiDB-lite"/>
    </source>
</evidence>
<dbReference type="InterPro" id="IPR009057">
    <property type="entry name" value="Homeodomain-like_sf"/>
</dbReference>
<keyword evidence="1" id="KW-0805">Transcription regulation</keyword>
<evidence type="ECO:0000256" key="3">
    <source>
        <dbReference type="ARBA" id="ARBA00023163"/>
    </source>
</evidence>
<dbReference type="EMBL" id="AZDV01000005">
    <property type="protein sequence ID" value="KRK96206.1"/>
    <property type="molecule type" value="Genomic_DNA"/>
</dbReference>
<evidence type="ECO:0000256" key="1">
    <source>
        <dbReference type="ARBA" id="ARBA00023015"/>
    </source>
</evidence>
<dbReference type="CDD" id="cd02208">
    <property type="entry name" value="cupin_RmlC-like"/>
    <property type="match status" value="1"/>
</dbReference>
<dbReference type="PROSITE" id="PS01124">
    <property type="entry name" value="HTH_ARAC_FAMILY_2"/>
    <property type="match status" value="1"/>
</dbReference>
<dbReference type="InterPro" id="IPR018060">
    <property type="entry name" value="HTH_AraC"/>
</dbReference>
<evidence type="ECO:0000259" key="5">
    <source>
        <dbReference type="PROSITE" id="PS01124"/>
    </source>
</evidence>
<dbReference type="InterPro" id="IPR020449">
    <property type="entry name" value="Tscrpt_reg_AraC-type_HTH"/>
</dbReference>
<keyword evidence="7" id="KW-1185">Reference proteome</keyword>
<dbReference type="InterPro" id="IPR014710">
    <property type="entry name" value="RmlC-like_jellyroll"/>
</dbReference>
<accession>A0A0R1LJW9</accession>
<evidence type="ECO:0000313" key="6">
    <source>
        <dbReference type="EMBL" id="KRK96206.1"/>
    </source>
</evidence>
<dbReference type="PANTHER" id="PTHR46796">
    <property type="entry name" value="HTH-TYPE TRANSCRIPTIONAL ACTIVATOR RHAS-RELATED"/>
    <property type="match status" value="1"/>
</dbReference>
<dbReference type="Gene3D" id="2.60.120.10">
    <property type="entry name" value="Jelly Rolls"/>
    <property type="match status" value="1"/>
</dbReference>
<feature type="domain" description="HTH araC/xylS-type" evidence="5">
    <location>
        <begin position="178"/>
        <end position="277"/>
    </location>
</feature>